<comment type="caution">
    <text evidence="1">The sequence shown here is derived from an EMBL/GenBank/DDBJ whole genome shotgun (WGS) entry which is preliminary data.</text>
</comment>
<dbReference type="Proteomes" id="UP001206206">
    <property type="component" value="Unassembled WGS sequence"/>
</dbReference>
<accession>A0ABT1PG32</accession>
<protein>
    <submittedName>
        <fullName evidence="1">LCP family protein</fullName>
    </submittedName>
</protein>
<sequence length="40" mass="4743">MGFGGDLDRIKLQQQFLSSLIRKMKSSGNTEHRRRRREIP</sequence>
<dbReference type="Gene3D" id="3.40.630.190">
    <property type="entry name" value="LCP protein"/>
    <property type="match status" value="1"/>
</dbReference>
<evidence type="ECO:0000313" key="2">
    <source>
        <dbReference type="Proteomes" id="UP001206206"/>
    </source>
</evidence>
<reference evidence="1 2" key="1">
    <citation type="submission" date="2022-06" db="EMBL/GenBank/DDBJ databases">
        <title>Draft genome sequence of type strain Streptomyces rubrisoli DSM 42083.</title>
        <authorList>
            <person name="Duangmal K."/>
            <person name="Klaysubun C."/>
        </authorList>
    </citation>
    <scope>NUCLEOTIDE SEQUENCE [LARGE SCALE GENOMIC DNA]</scope>
    <source>
        <strain evidence="1 2">DSM 42083</strain>
    </source>
</reference>
<dbReference type="EMBL" id="JANFNH010000026">
    <property type="protein sequence ID" value="MCQ4044333.1"/>
    <property type="molecule type" value="Genomic_DNA"/>
</dbReference>
<proteinExistence type="predicted"/>
<name>A0ABT1PG32_9ACTN</name>
<dbReference type="RefSeq" id="WP_255930231.1">
    <property type="nucleotide sequence ID" value="NZ_JANFNH010000026.1"/>
</dbReference>
<keyword evidence="2" id="KW-1185">Reference proteome</keyword>
<organism evidence="1 2">
    <name type="scientific">Streptantibioticus rubrisoli</name>
    <dbReference type="NCBI Taxonomy" id="1387313"/>
    <lineage>
        <taxon>Bacteria</taxon>
        <taxon>Bacillati</taxon>
        <taxon>Actinomycetota</taxon>
        <taxon>Actinomycetes</taxon>
        <taxon>Kitasatosporales</taxon>
        <taxon>Streptomycetaceae</taxon>
        <taxon>Streptantibioticus</taxon>
    </lineage>
</organism>
<evidence type="ECO:0000313" key="1">
    <source>
        <dbReference type="EMBL" id="MCQ4044333.1"/>
    </source>
</evidence>
<gene>
    <name evidence="1" type="ORF">NON19_20445</name>
</gene>